<comment type="similarity">
    <text evidence="14 16">Belongs to the SEDS family. FtsW subfamily.</text>
</comment>
<dbReference type="NCBIfam" id="TIGR02614">
    <property type="entry name" value="ftsW"/>
    <property type="match status" value="1"/>
</dbReference>
<dbReference type="HAMAP" id="MF_00913">
    <property type="entry name" value="PGT_FtsW_proteobact"/>
    <property type="match status" value="1"/>
</dbReference>
<keyword evidence="12 16" id="KW-0131">Cell cycle</keyword>
<evidence type="ECO:0000256" key="12">
    <source>
        <dbReference type="ARBA" id="ARBA00023306"/>
    </source>
</evidence>
<dbReference type="PROSITE" id="PS00428">
    <property type="entry name" value="FTSW_RODA_SPOVE"/>
    <property type="match status" value="1"/>
</dbReference>
<dbReference type="GO" id="GO:0016757">
    <property type="term" value="F:glycosyltransferase activity"/>
    <property type="evidence" value="ECO:0007669"/>
    <property type="project" value="UniProtKB-KW"/>
</dbReference>
<evidence type="ECO:0000256" key="10">
    <source>
        <dbReference type="ARBA" id="ARBA00022989"/>
    </source>
</evidence>
<keyword evidence="10 16" id="KW-1133">Transmembrane helix</keyword>
<feature type="transmembrane region" description="Helical" evidence="16">
    <location>
        <begin position="136"/>
        <end position="155"/>
    </location>
</feature>
<evidence type="ECO:0000256" key="8">
    <source>
        <dbReference type="ARBA" id="ARBA00022960"/>
    </source>
</evidence>
<accession>A0ABP1CFI9</accession>
<dbReference type="InterPro" id="IPR018365">
    <property type="entry name" value="Cell_cycle_FtsW-rel_CS"/>
</dbReference>
<feature type="transmembrane region" description="Helical" evidence="16">
    <location>
        <begin position="161"/>
        <end position="178"/>
    </location>
</feature>
<dbReference type="InterPro" id="IPR001182">
    <property type="entry name" value="FtsW/RodA"/>
</dbReference>
<keyword evidence="16" id="KW-0997">Cell inner membrane</keyword>
<dbReference type="EC" id="2.4.99.28" evidence="16"/>
<evidence type="ECO:0000256" key="4">
    <source>
        <dbReference type="ARBA" id="ARBA00022618"/>
    </source>
</evidence>
<sequence length="373" mass="42639">MQILYDRILLWIIFGLITIGFIMVFSASIPIGQRLMEDPFYFIKRDILYIIFSLLFSLIIIQIPMIIWEKYSSIFFIFSLIMLIFVLFVGESINGAARWIDIGIIKIQPAEFSKLTLFCYFSSYLNRKSNEINTKLFCFIKSIFILIITSTLLFIQPDLGTVIILVVTTLGLLFLAGVQLCPLIISISIIIFGIFLLILFEPYRWNRIISFLNPWKDPFNTGYQLTQSLMAFGRGKLFGQGLGNSIQKLEYLPEAHTDFIFSVLAEELGFLGVLLILIMLFVLSFKAMIIGKNALMLKKTFNGYFAYSIAIWFIFQSLINIGATSGILPTKGLTLPLISYGGSSFLIMLITMSLLLRIDFETRLKKTIIYKDL</sequence>
<feature type="transmembrane region" description="Helical" evidence="16">
    <location>
        <begin position="304"/>
        <end position="325"/>
    </location>
</feature>
<feature type="transmembrane region" description="Helical" evidence="16">
    <location>
        <begin position="337"/>
        <end position="356"/>
    </location>
</feature>
<evidence type="ECO:0000256" key="16">
    <source>
        <dbReference type="HAMAP-Rule" id="MF_00913"/>
    </source>
</evidence>
<feature type="transmembrane region" description="Helical" evidence="16">
    <location>
        <begin position="73"/>
        <end position="90"/>
    </location>
</feature>
<dbReference type="Pfam" id="PF01098">
    <property type="entry name" value="FTSW_RODA_SPOVE"/>
    <property type="match status" value="1"/>
</dbReference>
<feature type="transmembrane region" description="Helical" evidence="16">
    <location>
        <begin position="183"/>
        <end position="200"/>
    </location>
</feature>
<evidence type="ECO:0000256" key="3">
    <source>
        <dbReference type="ARBA" id="ARBA00022475"/>
    </source>
</evidence>
<keyword evidence="8 16" id="KW-0133">Cell shape</keyword>
<dbReference type="NCBIfam" id="NF008042">
    <property type="entry name" value="PRK10774.1"/>
    <property type="match status" value="1"/>
</dbReference>
<evidence type="ECO:0000256" key="9">
    <source>
        <dbReference type="ARBA" id="ARBA00022984"/>
    </source>
</evidence>
<keyword evidence="11 16" id="KW-0472">Membrane</keyword>
<keyword evidence="7 16" id="KW-0812">Transmembrane</keyword>
<name>A0ABP1CFI9_9GAMM</name>
<feature type="transmembrane region" description="Helical" evidence="16">
    <location>
        <begin position="47"/>
        <end position="67"/>
    </location>
</feature>
<keyword evidence="18" id="KW-1185">Reference proteome</keyword>
<keyword evidence="3 16" id="KW-1003">Cell membrane</keyword>
<keyword evidence="6 16" id="KW-0808">Transferase</keyword>
<comment type="subcellular location">
    <subcellularLocation>
        <location evidence="16">Cell inner membrane</location>
        <topology evidence="16">Multi-pass membrane protein</topology>
    </subcellularLocation>
    <subcellularLocation>
        <location evidence="1">Cell membrane</location>
        <topology evidence="1">Multi-pass membrane protein</topology>
    </subcellularLocation>
    <text evidence="16">Localizes to the division septum.</text>
</comment>
<comment type="catalytic activity">
    <reaction evidence="15 16">
        <text>[GlcNAc-(1-&gt;4)-Mur2Ac(oyl-L-Ala-gamma-D-Glu-L-Lys-D-Ala-D-Ala)](n)-di-trans,octa-cis-undecaprenyl diphosphate + beta-D-GlcNAc-(1-&gt;4)-Mur2Ac(oyl-L-Ala-gamma-D-Glu-L-Lys-D-Ala-D-Ala)-di-trans,octa-cis-undecaprenyl diphosphate = [GlcNAc-(1-&gt;4)-Mur2Ac(oyl-L-Ala-gamma-D-Glu-L-Lys-D-Ala-D-Ala)](n+1)-di-trans,octa-cis-undecaprenyl diphosphate + di-trans,octa-cis-undecaprenyl diphosphate + H(+)</text>
        <dbReference type="Rhea" id="RHEA:23708"/>
        <dbReference type="Rhea" id="RHEA-COMP:9602"/>
        <dbReference type="Rhea" id="RHEA-COMP:9603"/>
        <dbReference type="ChEBI" id="CHEBI:15378"/>
        <dbReference type="ChEBI" id="CHEBI:58405"/>
        <dbReference type="ChEBI" id="CHEBI:60033"/>
        <dbReference type="ChEBI" id="CHEBI:78435"/>
        <dbReference type="EC" id="2.4.99.28"/>
    </reaction>
</comment>
<evidence type="ECO:0000256" key="7">
    <source>
        <dbReference type="ARBA" id="ARBA00022692"/>
    </source>
</evidence>
<keyword evidence="9 16" id="KW-0573">Peptidoglycan synthesis</keyword>
<organism evidence="17 18">
    <name type="scientific">Candidatus Providencia siddallii</name>
    <dbReference type="NCBI Taxonomy" id="1715285"/>
    <lineage>
        <taxon>Bacteria</taxon>
        <taxon>Pseudomonadati</taxon>
        <taxon>Pseudomonadota</taxon>
        <taxon>Gammaproteobacteria</taxon>
        <taxon>Enterobacterales</taxon>
        <taxon>Morganellaceae</taxon>
        <taxon>Providencia</taxon>
    </lineage>
</organism>
<evidence type="ECO:0000256" key="14">
    <source>
        <dbReference type="ARBA" id="ARBA00038053"/>
    </source>
</evidence>
<reference evidence="17" key="1">
    <citation type="submission" date="2024-04" db="EMBL/GenBank/DDBJ databases">
        <authorList>
            <person name="Manzano-Marin A."/>
            <person name="Manzano-Marin A."/>
            <person name="Alejandro Manzano Marin A."/>
        </authorList>
    </citation>
    <scope>NUCLEOTIDE SEQUENCE [LARGE SCALE GENOMIC DNA]</scope>
    <source>
        <strain evidence="17">TABTEA</strain>
    </source>
</reference>
<evidence type="ECO:0000256" key="11">
    <source>
        <dbReference type="ARBA" id="ARBA00023136"/>
    </source>
</evidence>
<dbReference type="PANTHER" id="PTHR30474:SF2">
    <property type="entry name" value="PEPTIDOGLYCAN GLYCOSYLTRANSFERASE FTSW-RELATED"/>
    <property type="match status" value="1"/>
</dbReference>
<dbReference type="Proteomes" id="UP001497533">
    <property type="component" value="Chromosome"/>
</dbReference>
<gene>
    <name evidence="16 17" type="primary">ftsW</name>
    <name evidence="17" type="ORF">PRHACTZTBTEA_300</name>
</gene>
<evidence type="ECO:0000256" key="2">
    <source>
        <dbReference type="ARBA" id="ARBA00004752"/>
    </source>
</evidence>
<dbReference type="InterPro" id="IPR013437">
    <property type="entry name" value="FtsW"/>
</dbReference>
<feature type="transmembrane region" description="Helical" evidence="16">
    <location>
        <begin position="259"/>
        <end position="283"/>
    </location>
</feature>
<evidence type="ECO:0000256" key="15">
    <source>
        <dbReference type="ARBA" id="ARBA00049902"/>
    </source>
</evidence>
<dbReference type="RefSeq" id="WP_341765263.1">
    <property type="nucleotide sequence ID" value="NZ_OZ034688.1"/>
</dbReference>
<evidence type="ECO:0000256" key="1">
    <source>
        <dbReference type="ARBA" id="ARBA00004651"/>
    </source>
</evidence>
<comment type="function">
    <text evidence="16">Peptidoglycan polymerase that is essential for cell division.</text>
</comment>
<keyword evidence="5 16" id="KW-0328">Glycosyltransferase</keyword>
<dbReference type="PANTHER" id="PTHR30474">
    <property type="entry name" value="CELL CYCLE PROTEIN"/>
    <property type="match status" value="1"/>
</dbReference>
<keyword evidence="13 16" id="KW-0961">Cell wall biogenesis/degradation</keyword>
<evidence type="ECO:0000256" key="13">
    <source>
        <dbReference type="ARBA" id="ARBA00023316"/>
    </source>
</evidence>
<evidence type="ECO:0000313" key="17">
    <source>
        <dbReference type="EMBL" id="CAL1329222.1"/>
    </source>
</evidence>
<keyword evidence="4 16" id="KW-0132">Cell division</keyword>
<protein>
    <recommendedName>
        <fullName evidence="16">Probable peptidoglycan glycosyltransferase FtsW</fullName>
        <shortName evidence="16">PGT</shortName>
        <ecNumber evidence="16">2.4.99.28</ecNumber>
    </recommendedName>
    <alternativeName>
        <fullName evidence="16">Cell division protein FtsW</fullName>
    </alternativeName>
    <alternativeName>
        <fullName evidence="16">Cell wall polymerase</fullName>
    </alternativeName>
    <alternativeName>
        <fullName evidence="16">Peptidoglycan polymerase</fullName>
        <shortName evidence="16">PG polymerase</shortName>
    </alternativeName>
</protein>
<comment type="pathway">
    <text evidence="2 16">Cell wall biogenesis; peptidoglycan biosynthesis.</text>
</comment>
<evidence type="ECO:0000313" key="18">
    <source>
        <dbReference type="Proteomes" id="UP001497533"/>
    </source>
</evidence>
<dbReference type="EMBL" id="OZ034688">
    <property type="protein sequence ID" value="CAL1329222.1"/>
    <property type="molecule type" value="Genomic_DNA"/>
</dbReference>
<evidence type="ECO:0000256" key="6">
    <source>
        <dbReference type="ARBA" id="ARBA00022679"/>
    </source>
</evidence>
<proteinExistence type="inferred from homology"/>
<feature type="transmembrane region" description="Helical" evidence="16">
    <location>
        <begin position="12"/>
        <end position="35"/>
    </location>
</feature>
<evidence type="ECO:0000256" key="5">
    <source>
        <dbReference type="ARBA" id="ARBA00022676"/>
    </source>
</evidence>